<dbReference type="RefSeq" id="WP_136565601.1">
    <property type="nucleotide sequence ID" value="NZ_JBNZAV010000002.1"/>
</dbReference>
<keyword evidence="1" id="KW-0732">Signal</keyword>
<name>A0A4S8S097_9FLAO</name>
<protein>
    <submittedName>
        <fullName evidence="2">Uncharacterized protein</fullName>
    </submittedName>
</protein>
<proteinExistence type="predicted"/>
<accession>A0A4S8S097</accession>
<comment type="caution">
    <text evidence="2">The sequence shown here is derived from an EMBL/GenBank/DDBJ whole genome shotgun (WGS) entry which is preliminary data.</text>
</comment>
<evidence type="ECO:0000313" key="3">
    <source>
        <dbReference type="Proteomes" id="UP000310406"/>
    </source>
</evidence>
<feature type="chain" id="PRO_5020202799" evidence="1">
    <location>
        <begin position="22"/>
        <end position="184"/>
    </location>
</feature>
<dbReference type="Proteomes" id="UP000310406">
    <property type="component" value="Unassembled WGS sequence"/>
</dbReference>
<dbReference type="AlphaFoldDB" id="A0A4S8S097"/>
<dbReference type="EMBL" id="SNTZ01000002">
    <property type="protein sequence ID" value="THV60004.1"/>
    <property type="molecule type" value="Genomic_DNA"/>
</dbReference>
<dbReference type="OrthoDB" id="1448832at2"/>
<evidence type="ECO:0000313" key="2">
    <source>
        <dbReference type="EMBL" id="THV60004.1"/>
    </source>
</evidence>
<keyword evidence="3" id="KW-1185">Reference proteome</keyword>
<evidence type="ECO:0000256" key="1">
    <source>
        <dbReference type="SAM" id="SignalP"/>
    </source>
</evidence>
<feature type="signal peptide" evidence="1">
    <location>
        <begin position="1"/>
        <end position="21"/>
    </location>
</feature>
<organism evidence="2 3">
    <name type="scientific">Flagellimonas alvinocaridis</name>
    <dbReference type="NCBI Taxonomy" id="2530200"/>
    <lineage>
        <taxon>Bacteria</taxon>
        <taxon>Pseudomonadati</taxon>
        <taxon>Bacteroidota</taxon>
        <taxon>Flavobacteriia</taxon>
        <taxon>Flavobacteriales</taxon>
        <taxon>Flavobacteriaceae</taxon>
        <taxon>Flagellimonas</taxon>
    </lineage>
</organism>
<reference evidence="2 3" key="1">
    <citation type="submission" date="2019-03" db="EMBL/GenBank/DDBJ databases">
        <title>Muricauda SCR12 sp.nov, a marine bacterium isolated from Pacific Ocean:the Okinawa trough.</title>
        <authorList>
            <person name="Liu L."/>
        </authorList>
    </citation>
    <scope>NUCLEOTIDE SEQUENCE [LARGE SCALE GENOMIC DNA]</scope>
    <source>
        <strain evidence="2 3">SCR12</strain>
    </source>
</reference>
<dbReference type="PROSITE" id="PS51257">
    <property type="entry name" value="PROKAR_LIPOPROTEIN"/>
    <property type="match status" value="1"/>
</dbReference>
<sequence length="184" mass="20468">MKGFLGRLLLAFILVPLIFCSCTEEQDFNQFNDLQITPLVASSLIYLESDEATINAVGGLGNFYVQTINFDAFNEQFVSENLLEGTLFYEIDNTTSKQLAITIEFLDAANNVLDVESFDVQPNQPTTFMREVDYGPTGKNLNILRETSSIRVAASNLSDSTSISSDPEPKVILRTAAEFLFQLK</sequence>
<gene>
    <name evidence="2" type="ORF">EZV76_05435</name>
</gene>